<name>A0AAE0W4M6_9BIVA</name>
<evidence type="ECO:0000313" key="1">
    <source>
        <dbReference type="EMBL" id="KAK3600090.1"/>
    </source>
</evidence>
<accession>A0AAE0W4M6</accession>
<dbReference type="EMBL" id="JAEAOA010000234">
    <property type="protein sequence ID" value="KAK3600090.1"/>
    <property type="molecule type" value="Genomic_DNA"/>
</dbReference>
<dbReference type="SUPFAM" id="SSF48726">
    <property type="entry name" value="Immunoglobulin"/>
    <property type="match status" value="1"/>
</dbReference>
<sequence>MSSPHGKVVVDRDRTINIARPACRADSTQLINMFQVGCDNSTWSLYKKNILITVWTMQNSVPTTTFINGYADKFFLDKYGNIWILDIQDSDEAIYSIRCSTGNATTKYEVKLDVLGENYAIFLVSVL</sequence>
<comment type="caution">
    <text evidence="1">The sequence shown here is derived from an EMBL/GenBank/DDBJ whole genome shotgun (WGS) entry which is preliminary data.</text>
</comment>
<gene>
    <name evidence="1" type="ORF">CHS0354_002927</name>
</gene>
<dbReference type="Proteomes" id="UP001195483">
    <property type="component" value="Unassembled WGS sequence"/>
</dbReference>
<protein>
    <submittedName>
        <fullName evidence="1">Uncharacterized protein</fullName>
    </submittedName>
</protein>
<organism evidence="1 2">
    <name type="scientific">Potamilus streckersoni</name>
    <dbReference type="NCBI Taxonomy" id="2493646"/>
    <lineage>
        <taxon>Eukaryota</taxon>
        <taxon>Metazoa</taxon>
        <taxon>Spiralia</taxon>
        <taxon>Lophotrochozoa</taxon>
        <taxon>Mollusca</taxon>
        <taxon>Bivalvia</taxon>
        <taxon>Autobranchia</taxon>
        <taxon>Heteroconchia</taxon>
        <taxon>Palaeoheterodonta</taxon>
        <taxon>Unionida</taxon>
        <taxon>Unionoidea</taxon>
        <taxon>Unionidae</taxon>
        <taxon>Ambleminae</taxon>
        <taxon>Lampsilini</taxon>
        <taxon>Potamilus</taxon>
    </lineage>
</organism>
<dbReference type="AlphaFoldDB" id="A0AAE0W4M6"/>
<keyword evidence="2" id="KW-1185">Reference proteome</keyword>
<reference evidence="1" key="1">
    <citation type="journal article" date="2021" name="Genome Biol. Evol.">
        <title>A High-Quality Reference Genome for a Parasitic Bivalve with Doubly Uniparental Inheritance (Bivalvia: Unionida).</title>
        <authorList>
            <person name="Smith C.H."/>
        </authorList>
    </citation>
    <scope>NUCLEOTIDE SEQUENCE</scope>
    <source>
        <strain evidence="1">CHS0354</strain>
    </source>
</reference>
<proteinExistence type="predicted"/>
<dbReference type="InterPro" id="IPR036179">
    <property type="entry name" value="Ig-like_dom_sf"/>
</dbReference>
<reference evidence="1" key="2">
    <citation type="journal article" date="2021" name="Genome Biol. Evol.">
        <title>Developing a high-quality reference genome for a parasitic bivalve with doubly uniparental inheritance (Bivalvia: Unionida).</title>
        <authorList>
            <person name="Smith C.H."/>
        </authorList>
    </citation>
    <scope>NUCLEOTIDE SEQUENCE</scope>
    <source>
        <strain evidence="1">CHS0354</strain>
        <tissue evidence="1">Mantle</tissue>
    </source>
</reference>
<reference evidence="1" key="3">
    <citation type="submission" date="2023-05" db="EMBL/GenBank/DDBJ databases">
        <authorList>
            <person name="Smith C.H."/>
        </authorList>
    </citation>
    <scope>NUCLEOTIDE SEQUENCE</scope>
    <source>
        <strain evidence="1">CHS0354</strain>
        <tissue evidence="1">Mantle</tissue>
    </source>
</reference>
<evidence type="ECO:0000313" key="2">
    <source>
        <dbReference type="Proteomes" id="UP001195483"/>
    </source>
</evidence>